<organism evidence="9 10">
    <name type="scientific">Trypanosoma equiperdum</name>
    <dbReference type="NCBI Taxonomy" id="5694"/>
    <lineage>
        <taxon>Eukaryota</taxon>
        <taxon>Discoba</taxon>
        <taxon>Euglenozoa</taxon>
        <taxon>Kinetoplastea</taxon>
        <taxon>Metakinetoplastina</taxon>
        <taxon>Trypanosomatida</taxon>
        <taxon>Trypanosomatidae</taxon>
        <taxon>Trypanosoma</taxon>
    </lineage>
</organism>
<comment type="pathway">
    <text evidence="1">Cofactor biosynthesis; FMN biosynthesis; FMN from riboflavin (ATP route): step 1/1.</text>
</comment>
<keyword evidence="4" id="KW-0288">FMN</keyword>
<dbReference type="SMR" id="A0A1G4HYP9"/>
<dbReference type="PANTHER" id="PTHR22749">
    <property type="entry name" value="RIBOFLAVIN KINASE/FMN ADENYLYLTRANSFERASE"/>
    <property type="match status" value="1"/>
</dbReference>
<dbReference type="Proteomes" id="UP000195570">
    <property type="component" value="Unassembled WGS sequence"/>
</dbReference>
<evidence type="ECO:0000313" key="10">
    <source>
        <dbReference type="Proteomes" id="UP000195570"/>
    </source>
</evidence>
<evidence type="ECO:0000256" key="6">
    <source>
        <dbReference type="ARBA" id="ARBA00022741"/>
    </source>
</evidence>
<dbReference type="Gene3D" id="2.40.30.30">
    <property type="entry name" value="Riboflavin kinase-like"/>
    <property type="match status" value="1"/>
</dbReference>
<keyword evidence="9" id="KW-0418">Kinase</keyword>
<evidence type="ECO:0000256" key="7">
    <source>
        <dbReference type="ARBA" id="ARBA00022840"/>
    </source>
</evidence>
<keyword evidence="3" id="KW-0285">Flavoprotein</keyword>
<dbReference type="GeneID" id="92382583"/>
<protein>
    <recommendedName>
        <fullName evidence="2">riboflavin kinase</fullName>
        <ecNumber evidence="2">2.7.1.26</ecNumber>
    </recommendedName>
</protein>
<evidence type="ECO:0000259" key="8">
    <source>
        <dbReference type="SMART" id="SM00904"/>
    </source>
</evidence>
<comment type="caution">
    <text evidence="9">The sequence shown here is derived from an EMBL/GenBank/DDBJ whole genome shotgun (WGS) entry which is preliminary data.</text>
</comment>
<dbReference type="InterPro" id="IPR015865">
    <property type="entry name" value="Riboflavin_kinase_bac/euk"/>
</dbReference>
<proteinExistence type="predicted"/>
<dbReference type="SUPFAM" id="SSF82114">
    <property type="entry name" value="Riboflavin kinase-like"/>
    <property type="match status" value="1"/>
</dbReference>
<keyword evidence="6" id="KW-0547">Nucleotide-binding</keyword>
<dbReference type="AlphaFoldDB" id="A0A1G4HYP9"/>
<evidence type="ECO:0000256" key="4">
    <source>
        <dbReference type="ARBA" id="ARBA00022643"/>
    </source>
</evidence>
<feature type="domain" description="Riboflavin kinase" evidence="8">
    <location>
        <begin position="9"/>
        <end position="144"/>
    </location>
</feature>
<dbReference type="InterPro" id="IPR023465">
    <property type="entry name" value="Riboflavin_kinase_dom_sf"/>
</dbReference>
<evidence type="ECO:0000256" key="5">
    <source>
        <dbReference type="ARBA" id="ARBA00022679"/>
    </source>
</evidence>
<gene>
    <name evidence="9" type="ORF">TEOVI_000864900</name>
</gene>
<dbReference type="EMBL" id="CZPT02000058">
    <property type="protein sequence ID" value="SCU64419.1"/>
    <property type="molecule type" value="Genomic_DNA"/>
</dbReference>
<keyword evidence="10" id="KW-1185">Reference proteome</keyword>
<dbReference type="UniPathway" id="UPA00276">
    <property type="reaction ID" value="UER00406"/>
</dbReference>
<sequence length="173" mass="19573">MRQTGSFQPFFLRGKVVHGKGRGGSQLGFPTANIGLDKDVMECLQPYKNLVVYGWGTVSQVPGKERESFGPYPFAASIGFNMQFDEKTLTVEPYFLHEFGWDFYGAVVKIIVLGEIRSMGSFHSLQALVDTIKSDVQFTRDMLQKPQLQEFSRHSLFESPSSTIPYFEDLPDE</sequence>
<reference evidence="9" key="1">
    <citation type="submission" date="2016-09" db="EMBL/GenBank/DDBJ databases">
        <authorList>
            <person name="Hebert L."/>
            <person name="Moumen B."/>
        </authorList>
    </citation>
    <scope>NUCLEOTIDE SEQUENCE [LARGE SCALE GENOMIC DNA]</scope>
    <source>
        <strain evidence="9">OVI</strain>
    </source>
</reference>
<dbReference type="Pfam" id="PF01687">
    <property type="entry name" value="Flavokinase"/>
    <property type="match status" value="1"/>
</dbReference>
<evidence type="ECO:0000313" key="9">
    <source>
        <dbReference type="EMBL" id="SCU64419.1"/>
    </source>
</evidence>
<evidence type="ECO:0000256" key="2">
    <source>
        <dbReference type="ARBA" id="ARBA00012105"/>
    </source>
</evidence>
<accession>A0A1G4HYP9</accession>
<keyword evidence="7" id="KW-0067">ATP-binding</keyword>
<dbReference type="InterPro" id="IPR023468">
    <property type="entry name" value="Riboflavin_kinase"/>
</dbReference>
<evidence type="ECO:0000256" key="1">
    <source>
        <dbReference type="ARBA" id="ARBA00005201"/>
    </source>
</evidence>
<dbReference type="GO" id="GO:0009231">
    <property type="term" value="P:riboflavin biosynthetic process"/>
    <property type="evidence" value="ECO:0007669"/>
    <property type="project" value="InterPro"/>
</dbReference>
<dbReference type="SMART" id="SM00904">
    <property type="entry name" value="Flavokinase"/>
    <property type="match status" value="1"/>
</dbReference>
<dbReference type="PANTHER" id="PTHR22749:SF6">
    <property type="entry name" value="RIBOFLAVIN KINASE"/>
    <property type="match status" value="1"/>
</dbReference>
<dbReference type="GO" id="GO:0008531">
    <property type="term" value="F:riboflavin kinase activity"/>
    <property type="evidence" value="ECO:0007669"/>
    <property type="project" value="UniProtKB-EC"/>
</dbReference>
<evidence type="ECO:0000256" key="3">
    <source>
        <dbReference type="ARBA" id="ARBA00022630"/>
    </source>
</evidence>
<name>A0A1G4HYP9_TRYEQ</name>
<dbReference type="GO" id="GO:0005524">
    <property type="term" value="F:ATP binding"/>
    <property type="evidence" value="ECO:0007669"/>
    <property type="project" value="UniProtKB-KW"/>
</dbReference>
<dbReference type="GO" id="GO:0009398">
    <property type="term" value="P:FMN biosynthetic process"/>
    <property type="evidence" value="ECO:0007669"/>
    <property type="project" value="UniProtKB-UniPathway"/>
</dbReference>
<dbReference type="EC" id="2.7.1.26" evidence="2"/>
<keyword evidence="5" id="KW-0808">Transferase</keyword>
<dbReference type="VEuPathDB" id="TriTrypDB:TEOVI_000864900"/>
<dbReference type="RefSeq" id="XP_067076189.1">
    <property type="nucleotide sequence ID" value="XM_067220088.1"/>
</dbReference>